<evidence type="ECO:0000313" key="2">
    <source>
        <dbReference type="Proteomes" id="UP000050640"/>
    </source>
</evidence>
<keyword evidence="2" id="KW-1185">Reference proteome</keyword>
<feature type="region of interest" description="Disordered" evidence="1">
    <location>
        <begin position="74"/>
        <end position="99"/>
    </location>
</feature>
<name>A0A0R3S6R0_9BILA</name>
<reference evidence="3" key="1">
    <citation type="submission" date="2017-02" db="UniProtKB">
        <authorList>
            <consortium name="WormBaseParasite"/>
        </authorList>
    </citation>
    <scope>IDENTIFICATION</scope>
</reference>
<proteinExistence type="predicted"/>
<dbReference type="Proteomes" id="UP000050640">
    <property type="component" value="Unplaced"/>
</dbReference>
<protein>
    <submittedName>
        <fullName evidence="3">Uncharacterized protein</fullName>
    </submittedName>
</protein>
<feature type="compositionally biased region" description="Basic and acidic residues" evidence="1">
    <location>
        <begin position="148"/>
        <end position="159"/>
    </location>
</feature>
<accession>A0A0R3S6R0</accession>
<evidence type="ECO:0000313" key="3">
    <source>
        <dbReference type="WBParaSite" id="EEL_0001048201-mRNA-1"/>
    </source>
</evidence>
<feature type="compositionally biased region" description="Basic and acidic residues" evidence="1">
    <location>
        <begin position="75"/>
        <end position="88"/>
    </location>
</feature>
<dbReference type="AlphaFoldDB" id="A0A0R3S6R0"/>
<evidence type="ECO:0000256" key="1">
    <source>
        <dbReference type="SAM" id="MobiDB-lite"/>
    </source>
</evidence>
<dbReference type="WBParaSite" id="EEL_0001048201-mRNA-1">
    <property type="protein sequence ID" value="EEL_0001048201-mRNA-1"/>
    <property type="gene ID" value="EEL_0001048201"/>
</dbReference>
<feature type="region of interest" description="Disordered" evidence="1">
    <location>
        <begin position="137"/>
        <end position="159"/>
    </location>
</feature>
<sequence length="370" mass="40644">MYHPHSSKSFFKAFTDESVQYGLMHLHDVHAHASACMRAYDVLFGGVSERAYRERKKRKKETVVDLQWLSNVSTSKKDGGRSEQVVRGEKRRSRLDEPQAAACCPDRYSQPDDVHLYEQLHSTTTPVSYQHGLQLRQPHTKEISSIGSKEEKVTTGEIKRDGCSPTVTCNKQKLEKLSQRQRNSIFAIARAKLSSFVNRLSASSGAGCAATRILANTSNITTARNDLSSANSFPLQSNSHQNTIQTDPHSVATTTLSAATPALLLSSSSSSVQANTSLPTSTVLPNSVESCYNTDGVQNELQFVKSPVTTTLFYQCNASSNSHNGGEHLHHLQKQKAATSSASCSHFQQTNYPVSVHLTDGENGHFGMVW</sequence>
<organism evidence="2 3">
    <name type="scientific">Elaeophora elaphi</name>
    <dbReference type="NCBI Taxonomy" id="1147741"/>
    <lineage>
        <taxon>Eukaryota</taxon>
        <taxon>Metazoa</taxon>
        <taxon>Ecdysozoa</taxon>
        <taxon>Nematoda</taxon>
        <taxon>Chromadorea</taxon>
        <taxon>Rhabditida</taxon>
        <taxon>Spirurina</taxon>
        <taxon>Spiruromorpha</taxon>
        <taxon>Filarioidea</taxon>
        <taxon>Onchocercidae</taxon>
        <taxon>Elaeophora</taxon>
    </lineage>
</organism>